<evidence type="ECO:0000313" key="3">
    <source>
        <dbReference type="EMBL" id="MBE5728043.1"/>
    </source>
</evidence>
<keyword evidence="2" id="KW-0687">Ribonucleoprotein</keyword>
<dbReference type="Pfam" id="PF00253">
    <property type="entry name" value="Ribosomal_S14"/>
    <property type="match status" value="1"/>
</dbReference>
<gene>
    <name evidence="3" type="ORF">IHE50_01345</name>
    <name evidence="4" type="ORF">IHE51_00300</name>
</gene>
<dbReference type="GO" id="GO:0006412">
    <property type="term" value="P:translation"/>
    <property type="evidence" value="ECO:0007669"/>
    <property type="project" value="InterPro"/>
</dbReference>
<name>A0A8T3UUX4_9ARCH</name>
<evidence type="ECO:0000256" key="1">
    <source>
        <dbReference type="ARBA" id="ARBA00022980"/>
    </source>
</evidence>
<dbReference type="InterPro" id="IPR043140">
    <property type="entry name" value="Ribosomal_uS14_sf"/>
</dbReference>
<evidence type="ECO:0000313" key="6">
    <source>
        <dbReference type="Proteomes" id="UP000763484"/>
    </source>
</evidence>
<dbReference type="EMBL" id="JADFAR010000005">
    <property type="protein sequence ID" value="MBE5728290.1"/>
    <property type="molecule type" value="Genomic_DNA"/>
</dbReference>
<dbReference type="InterPro" id="IPR001209">
    <property type="entry name" value="Ribosomal_uS14"/>
</dbReference>
<comment type="caution">
    <text evidence="4">The sequence shown here is derived from an EMBL/GenBank/DDBJ whole genome shotgun (WGS) entry which is preliminary data.</text>
</comment>
<dbReference type="Proteomes" id="UP000718571">
    <property type="component" value="Unassembled WGS sequence"/>
</dbReference>
<proteinExistence type="predicted"/>
<reference evidence="5 6" key="1">
    <citation type="submission" date="2020-09" db="EMBL/GenBank/DDBJ databases">
        <title>Genomic characterization of a novel Parvarchaeota family in acid mine drainage sediments.</title>
        <authorList>
            <person name="Luo Z.-H."/>
        </authorList>
    </citation>
    <scope>NUCLEOTIDE SEQUENCE [LARGE SCALE GENOMIC DNA]</scope>
    <source>
        <strain evidence="4">MAS1_bins.189</strain>
        <strain evidence="3">TL1-5_bins.178</strain>
    </source>
</reference>
<organism evidence="4 5">
    <name type="scientific">Candidatus Acidifodinimicrobium mancum</name>
    <dbReference type="NCBI Taxonomy" id="2898728"/>
    <lineage>
        <taxon>Archaea</taxon>
        <taxon>Candidatus Parvarchaeota</taxon>
        <taxon>Candidatus Acidifodinimicrobiaceae</taxon>
        <taxon>Candidatus Acidifodinimicrobium</taxon>
    </lineage>
</organism>
<evidence type="ECO:0000256" key="2">
    <source>
        <dbReference type="ARBA" id="ARBA00023274"/>
    </source>
</evidence>
<dbReference type="Gene3D" id="4.10.830.10">
    <property type="entry name" value="30s Ribosomal Protein S14, Chain N"/>
    <property type="match status" value="1"/>
</dbReference>
<sequence>MMKFNKAKDRPHGLGKNRCVRCNRHEAHIKIHGLNYCRECFKEVSKEMGFKKYGKEV</sequence>
<evidence type="ECO:0000313" key="4">
    <source>
        <dbReference type="EMBL" id="MBE5728290.1"/>
    </source>
</evidence>
<dbReference type="EMBL" id="JADFAQ010000019">
    <property type="protein sequence ID" value="MBE5728043.1"/>
    <property type="molecule type" value="Genomic_DNA"/>
</dbReference>
<dbReference type="NCBIfam" id="NF004424">
    <property type="entry name" value="PRK05766.1"/>
    <property type="match status" value="1"/>
</dbReference>
<dbReference type="GO" id="GO:0008270">
    <property type="term" value="F:zinc ion binding"/>
    <property type="evidence" value="ECO:0007669"/>
    <property type="project" value="InterPro"/>
</dbReference>
<dbReference type="AlphaFoldDB" id="A0A8T3UUX4"/>
<dbReference type="Proteomes" id="UP000763484">
    <property type="component" value="Unassembled WGS sequence"/>
</dbReference>
<dbReference type="InterPro" id="IPR039744">
    <property type="entry name" value="RIbosomal_uS14_euk_arc"/>
</dbReference>
<accession>A0A8T3UUX4</accession>
<dbReference type="GO" id="GO:0005840">
    <property type="term" value="C:ribosome"/>
    <property type="evidence" value="ECO:0007669"/>
    <property type="project" value="UniProtKB-KW"/>
</dbReference>
<evidence type="ECO:0000313" key="5">
    <source>
        <dbReference type="Proteomes" id="UP000718571"/>
    </source>
</evidence>
<dbReference type="GO" id="GO:0003735">
    <property type="term" value="F:structural constituent of ribosome"/>
    <property type="evidence" value="ECO:0007669"/>
    <property type="project" value="InterPro"/>
</dbReference>
<dbReference type="GO" id="GO:1990904">
    <property type="term" value="C:ribonucleoprotein complex"/>
    <property type="evidence" value="ECO:0007669"/>
    <property type="project" value="UniProtKB-KW"/>
</dbReference>
<protein>
    <submittedName>
        <fullName evidence="4">30S ribosomal protein S14</fullName>
    </submittedName>
</protein>
<keyword evidence="1 4" id="KW-0689">Ribosomal protein</keyword>